<keyword evidence="6 11" id="KW-0812">Transmembrane</keyword>
<evidence type="ECO:0000256" key="6">
    <source>
        <dbReference type="ARBA" id="ARBA00022692"/>
    </source>
</evidence>
<protein>
    <recommendedName>
        <fullName evidence="3 11">Protein-export membrane protein SecG</fullName>
    </recommendedName>
</protein>
<evidence type="ECO:0000256" key="7">
    <source>
        <dbReference type="ARBA" id="ARBA00022927"/>
    </source>
</evidence>
<dbReference type="GO" id="GO:0015450">
    <property type="term" value="F:protein-transporting ATPase activity"/>
    <property type="evidence" value="ECO:0007669"/>
    <property type="project" value="UniProtKB-UniRule"/>
</dbReference>
<dbReference type="GO" id="GO:0065002">
    <property type="term" value="P:intracellular protein transmembrane transport"/>
    <property type="evidence" value="ECO:0007669"/>
    <property type="project" value="TreeGrafter"/>
</dbReference>
<dbReference type="NCBIfam" id="TIGR00810">
    <property type="entry name" value="secG"/>
    <property type="match status" value="1"/>
</dbReference>
<comment type="similarity">
    <text evidence="2 11">Belongs to the SecG family.</text>
</comment>
<keyword evidence="8 11" id="KW-1133">Transmembrane helix</keyword>
<name>A0AB39UV91_9GAMM</name>
<accession>A0AB39UV91</accession>
<comment type="subcellular location">
    <subcellularLocation>
        <location evidence="1 11">Cell membrane</location>
        <topology evidence="1 11">Multi-pass membrane protein</topology>
    </subcellularLocation>
</comment>
<dbReference type="Pfam" id="PF03840">
    <property type="entry name" value="SecG"/>
    <property type="match status" value="1"/>
</dbReference>
<dbReference type="AlphaFoldDB" id="A0AB39UV91"/>
<evidence type="ECO:0000256" key="1">
    <source>
        <dbReference type="ARBA" id="ARBA00004651"/>
    </source>
</evidence>
<dbReference type="PANTHER" id="PTHR34182">
    <property type="entry name" value="PROTEIN-EXPORT MEMBRANE PROTEIN SECG"/>
    <property type="match status" value="1"/>
</dbReference>
<feature type="transmembrane region" description="Helical" evidence="11">
    <location>
        <begin position="58"/>
        <end position="77"/>
    </location>
</feature>
<dbReference type="GO" id="GO:0005886">
    <property type="term" value="C:plasma membrane"/>
    <property type="evidence" value="ECO:0007669"/>
    <property type="project" value="UniProtKB-SubCell"/>
</dbReference>
<evidence type="ECO:0000256" key="4">
    <source>
        <dbReference type="ARBA" id="ARBA00022448"/>
    </source>
</evidence>
<dbReference type="RefSeq" id="WP_369601290.1">
    <property type="nucleotide sequence ID" value="NZ_CP154858.1"/>
</dbReference>
<keyword evidence="5 11" id="KW-1003">Cell membrane</keyword>
<evidence type="ECO:0000256" key="2">
    <source>
        <dbReference type="ARBA" id="ARBA00008445"/>
    </source>
</evidence>
<evidence type="ECO:0000256" key="3">
    <source>
        <dbReference type="ARBA" id="ARBA00017876"/>
    </source>
</evidence>
<evidence type="ECO:0000256" key="5">
    <source>
        <dbReference type="ARBA" id="ARBA00022475"/>
    </source>
</evidence>
<keyword evidence="4 11" id="KW-0813">Transport</keyword>
<keyword evidence="7 11" id="KW-0653">Protein transport</keyword>
<evidence type="ECO:0000256" key="8">
    <source>
        <dbReference type="ARBA" id="ARBA00022989"/>
    </source>
</evidence>
<evidence type="ECO:0000256" key="11">
    <source>
        <dbReference type="RuleBase" id="RU365087"/>
    </source>
</evidence>
<evidence type="ECO:0000256" key="12">
    <source>
        <dbReference type="SAM" id="MobiDB-lite"/>
    </source>
</evidence>
<evidence type="ECO:0000313" key="13">
    <source>
        <dbReference type="EMBL" id="XDT72279.1"/>
    </source>
</evidence>
<sequence>MGFVETLVVAVHVLLSIALIALILIQHGKGADAGAAFGSGASQTVFGAQGSASFLQRLTSWLAVLFFATSFTLAVFAKQRADIAPDEGIPGIPAITESAADQPAPQPQAGEGAEKNDVPALDATAGEAGDSNAAPDLQ</sequence>
<dbReference type="PANTHER" id="PTHR34182:SF1">
    <property type="entry name" value="PROTEIN-EXPORT MEMBRANE PROTEIN SECG"/>
    <property type="match status" value="1"/>
</dbReference>
<proteinExistence type="inferred from homology"/>
<evidence type="ECO:0000256" key="10">
    <source>
        <dbReference type="ARBA" id="ARBA00023136"/>
    </source>
</evidence>
<dbReference type="KEGG" id="tcd:AAIA72_16005"/>
<keyword evidence="10 11" id="KW-0472">Membrane</keyword>
<keyword evidence="9 11" id="KW-0811">Translocation</keyword>
<feature type="compositionally biased region" description="Low complexity" evidence="12">
    <location>
        <begin position="99"/>
        <end position="111"/>
    </location>
</feature>
<evidence type="ECO:0000256" key="9">
    <source>
        <dbReference type="ARBA" id="ARBA00023010"/>
    </source>
</evidence>
<dbReference type="PRINTS" id="PR01651">
    <property type="entry name" value="SECGEXPORT"/>
</dbReference>
<feature type="transmembrane region" description="Helical" evidence="11">
    <location>
        <begin position="7"/>
        <end position="25"/>
    </location>
</feature>
<reference evidence="13" key="1">
    <citation type="submission" date="2024-05" db="EMBL/GenBank/DDBJ databases">
        <title>Genome sequencing of novel strain.</title>
        <authorList>
            <person name="Ganbat D."/>
            <person name="Ganbat S."/>
            <person name="Lee S.-J."/>
        </authorList>
    </citation>
    <scope>NUCLEOTIDE SEQUENCE</scope>
    <source>
        <strain evidence="13">SMD15-11</strain>
    </source>
</reference>
<dbReference type="GO" id="GO:0043952">
    <property type="term" value="P:protein transport by the Sec complex"/>
    <property type="evidence" value="ECO:0007669"/>
    <property type="project" value="TreeGrafter"/>
</dbReference>
<organism evidence="13">
    <name type="scientific">Thermohahella caldifontis</name>
    <dbReference type="NCBI Taxonomy" id="3142973"/>
    <lineage>
        <taxon>Bacteria</taxon>
        <taxon>Pseudomonadati</taxon>
        <taxon>Pseudomonadota</taxon>
        <taxon>Gammaproteobacteria</taxon>
        <taxon>Oceanospirillales</taxon>
        <taxon>Hahellaceae</taxon>
        <taxon>Thermohahella</taxon>
    </lineage>
</organism>
<comment type="function">
    <text evidence="11">Involved in protein export. Participates in an early event of protein translocation.</text>
</comment>
<gene>
    <name evidence="13" type="primary">secG</name>
    <name evidence="13" type="ORF">AAIA72_16005</name>
</gene>
<feature type="region of interest" description="Disordered" evidence="12">
    <location>
        <begin position="88"/>
        <end position="138"/>
    </location>
</feature>
<dbReference type="InterPro" id="IPR004692">
    <property type="entry name" value="SecG"/>
</dbReference>
<dbReference type="GO" id="GO:0009306">
    <property type="term" value="P:protein secretion"/>
    <property type="evidence" value="ECO:0007669"/>
    <property type="project" value="UniProtKB-UniRule"/>
</dbReference>
<dbReference type="EMBL" id="CP154858">
    <property type="protein sequence ID" value="XDT72279.1"/>
    <property type="molecule type" value="Genomic_DNA"/>
</dbReference>